<keyword evidence="3" id="KW-1185">Reference proteome</keyword>
<name>A0A084AUP1_STACB</name>
<accession>A0A084AUP1</accession>
<dbReference type="InterPro" id="IPR025649">
    <property type="entry name" value="DUF4360"/>
</dbReference>
<feature type="signal peptide" evidence="1">
    <location>
        <begin position="1"/>
        <end position="16"/>
    </location>
</feature>
<dbReference type="Proteomes" id="UP000028045">
    <property type="component" value="Unassembled WGS sequence"/>
</dbReference>
<evidence type="ECO:0008006" key="4">
    <source>
        <dbReference type="Google" id="ProtNLM"/>
    </source>
</evidence>
<evidence type="ECO:0000313" key="3">
    <source>
        <dbReference type="Proteomes" id="UP000028045"/>
    </source>
</evidence>
<proteinExistence type="predicted"/>
<evidence type="ECO:0000313" key="2">
    <source>
        <dbReference type="EMBL" id="KEY69020.1"/>
    </source>
</evidence>
<dbReference type="PANTHER" id="PTHR38847">
    <property type="match status" value="1"/>
</dbReference>
<feature type="chain" id="PRO_5001771281" description="Secreted protein" evidence="1">
    <location>
        <begin position="17"/>
        <end position="191"/>
    </location>
</feature>
<gene>
    <name evidence="2" type="ORF">S7711_10693</name>
</gene>
<dbReference type="HOGENOM" id="CLU_083369_0_1_1"/>
<dbReference type="PANTHER" id="PTHR38847:SF1">
    <property type="entry name" value="PSEUDOURIDINE SYNTHASE RSUA_RLUA-LIKE DOMAIN-CONTAINING PROTEIN"/>
    <property type="match status" value="1"/>
</dbReference>
<dbReference type="Pfam" id="PF14273">
    <property type="entry name" value="DUF4360"/>
    <property type="match status" value="1"/>
</dbReference>
<protein>
    <recommendedName>
        <fullName evidence="4">Secreted protein</fullName>
    </recommendedName>
</protein>
<dbReference type="AlphaFoldDB" id="A0A084AUP1"/>
<sequence>MRLTAIILTLAGSALALPVVEPIEPAFTAVTHSGSGCPQDTSVESIDGGKSYKIHGFSSRAPGPDTTQNCALHLNAGGQSKLQLSLKHATVRAHGYFPSGAGLTYYLTNFWTSQPANTGTTSGTWTNSGGTINGPLVVEIEVPADERVWSKCGETDIMNPNFRVVLQDTGYYGTRNSVVTTESLTYVWREC</sequence>
<evidence type="ECO:0000256" key="1">
    <source>
        <dbReference type="SAM" id="SignalP"/>
    </source>
</evidence>
<organism evidence="2 3">
    <name type="scientific">Stachybotrys chartarum (strain CBS 109288 / IBT 7711)</name>
    <name type="common">Toxic black mold</name>
    <name type="synonym">Stilbospora chartarum</name>
    <dbReference type="NCBI Taxonomy" id="1280523"/>
    <lineage>
        <taxon>Eukaryota</taxon>
        <taxon>Fungi</taxon>
        <taxon>Dikarya</taxon>
        <taxon>Ascomycota</taxon>
        <taxon>Pezizomycotina</taxon>
        <taxon>Sordariomycetes</taxon>
        <taxon>Hypocreomycetidae</taxon>
        <taxon>Hypocreales</taxon>
        <taxon>Stachybotryaceae</taxon>
        <taxon>Stachybotrys</taxon>
    </lineage>
</organism>
<keyword evidence="1" id="KW-0732">Signal</keyword>
<dbReference type="EMBL" id="KL648554">
    <property type="protein sequence ID" value="KEY69020.1"/>
    <property type="molecule type" value="Genomic_DNA"/>
</dbReference>
<reference evidence="2 3" key="1">
    <citation type="journal article" date="2014" name="BMC Genomics">
        <title>Comparative genome sequencing reveals chemotype-specific gene clusters in the toxigenic black mold Stachybotrys.</title>
        <authorList>
            <person name="Semeiks J."/>
            <person name="Borek D."/>
            <person name="Otwinowski Z."/>
            <person name="Grishin N.V."/>
        </authorList>
    </citation>
    <scope>NUCLEOTIDE SEQUENCE [LARGE SCALE GENOMIC DNA]</scope>
    <source>
        <strain evidence="3">CBS 109288 / IBT 7711</strain>
    </source>
</reference>
<dbReference type="OrthoDB" id="3786236at2759"/>